<organism evidence="2 3">
    <name type="scientific">Botryosphaeria dothidea</name>
    <dbReference type="NCBI Taxonomy" id="55169"/>
    <lineage>
        <taxon>Eukaryota</taxon>
        <taxon>Fungi</taxon>
        <taxon>Dikarya</taxon>
        <taxon>Ascomycota</taxon>
        <taxon>Pezizomycotina</taxon>
        <taxon>Dothideomycetes</taxon>
        <taxon>Dothideomycetes incertae sedis</taxon>
        <taxon>Botryosphaeriales</taxon>
        <taxon>Botryosphaeriaceae</taxon>
        <taxon>Botryosphaeria</taxon>
    </lineage>
</organism>
<comment type="caution">
    <text evidence="2">The sequence shown here is derived from an EMBL/GenBank/DDBJ whole genome shotgun (WGS) entry which is preliminary data.</text>
</comment>
<name>A0A8H4IZT1_9PEZI</name>
<dbReference type="AlphaFoldDB" id="A0A8H4IZT1"/>
<sequence>MAMDRQPDNQRAIGAETSDQKATESYRPAMVATANDALRAGMLHTEYMNLDARIRALNLRLTDHGSGWSTNSDFPHSIHVQTSLADMGYGIYEPLFDNHGVSNVVADLDHRLQALERAVDDFCTKNAQFKQEQSSWEWDESRQMYLSWFAQGNYWMCSDGTKIYPK</sequence>
<reference evidence="2" key="1">
    <citation type="submission" date="2020-04" db="EMBL/GenBank/DDBJ databases">
        <title>Genome Assembly and Annotation of Botryosphaeria dothidea sdau 11-99, a Latent Pathogen of Apple Fruit Ring Rot in China.</title>
        <authorList>
            <person name="Yu C."/>
            <person name="Diao Y."/>
            <person name="Lu Q."/>
            <person name="Zhao J."/>
            <person name="Cui S."/>
            <person name="Peng C."/>
            <person name="He B."/>
            <person name="Liu H."/>
        </authorList>
    </citation>
    <scope>NUCLEOTIDE SEQUENCE [LARGE SCALE GENOMIC DNA]</scope>
    <source>
        <strain evidence="2">Sdau11-99</strain>
    </source>
</reference>
<dbReference type="EMBL" id="WWBZ02000014">
    <property type="protein sequence ID" value="KAF4310566.1"/>
    <property type="molecule type" value="Genomic_DNA"/>
</dbReference>
<proteinExistence type="predicted"/>
<feature type="region of interest" description="Disordered" evidence="1">
    <location>
        <begin position="1"/>
        <end position="25"/>
    </location>
</feature>
<dbReference type="Proteomes" id="UP000572817">
    <property type="component" value="Unassembled WGS sequence"/>
</dbReference>
<gene>
    <name evidence="2" type="ORF">GTA08_BOTSDO13882</name>
</gene>
<evidence type="ECO:0000313" key="3">
    <source>
        <dbReference type="Proteomes" id="UP000572817"/>
    </source>
</evidence>
<protein>
    <submittedName>
        <fullName evidence="2">Uncharacterized protein</fullName>
    </submittedName>
</protein>
<evidence type="ECO:0000313" key="2">
    <source>
        <dbReference type="EMBL" id="KAF4310566.1"/>
    </source>
</evidence>
<evidence type="ECO:0000256" key="1">
    <source>
        <dbReference type="SAM" id="MobiDB-lite"/>
    </source>
</evidence>
<accession>A0A8H4IZT1</accession>
<keyword evidence="3" id="KW-1185">Reference proteome</keyword>